<dbReference type="AlphaFoldDB" id="A0A7X1M7W5"/>
<comment type="caution">
    <text evidence="2">The sequence shown here is derived from an EMBL/GenBank/DDBJ whole genome shotgun (WGS) entry which is preliminary data.</text>
</comment>
<dbReference type="SUPFAM" id="SSF54909">
    <property type="entry name" value="Dimeric alpha+beta barrel"/>
    <property type="match status" value="1"/>
</dbReference>
<reference evidence="2 3" key="1">
    <citation type="submission" date="2020-08" db="EMBL/GenBank/DDBJ databases">
        <title>Streptomyces sp. PSKA01 genome sequencing and assembly.</title>
        <authorList>
            <person name="Mandal S."/>
            <person name="Maiti P.K."/>
            <person name="Das P."/>
        </authorList>
    </citation>
    <scope>NUCLEOTIDE SEQUENCE [LARGE SCALE GENOMIC DNA]</scope>
    <source>
        <strain evidence="2 3">PSKA01</strain>
    </source>
</reference>
<dbReference type="Pfam" id="PF03992">
    <property type="entry name" value="ABM"/>
    <property type="match status" value="1"/>
</dbReference>
<gene>
    <name evidence="2" type="ORF">H4N64_08190</name>
</gene>
<proteinExistence type="predicted"/>
<dbReference type="Gene3D" id="3.30.70.100">
    <property type="match status" value="1"/>
</dbReference>
<protein>
    <submittedName>
        <fullName evidence="2">Antibiotic biosynthesis monooxygenase</fullName>
    </submittedName>
</protein>
<evidence type="ECO:0000313" key="2">
    <source>
        <dbReference type="EMBL" id="MBC2901584.1"/>
    </source>
</evidence>
<dbReference type="InterPro" id="IPR011008">
    <property type="entry name" value="Dimeric_a/b-barrel"/>
</dbReference>
<sequence>MTTVELTRFRVPPDRAQELLDARPGMIGAFRTDRHGFLGAQLVRIDDEEWLDIVWWAVADDLDASQAKGGNLPAVQAFFAPISELLSSERGALLDATAQPW</sequence>
<dbReference type="Proteomes" id="UP000584670">
    <property type="component" value="Unassembled WGS sequence"/>
</dbReference>
<dbReference type="EMBL" id="JACMSF010000006">
    <property type="protein sequence ID" value="MBC2901584.1"/>
    <property type="molecule type" value="Genomic_DNA"/>
</dbReference>
<keyword evidence="2" id="KW-0560">Oxidoreductase</keyword>
<accession>A0A7X1M7W5</accession>
<name>A0A7X1M7W5_9ACTN</name>
<keyword evidence="3" id="KW-1185">Reference proteome</keyword>
<dbReference type="RefSeq" id="WP_186281441.1">
    <property type="nucleotide sequence ID" value="NZ_JACMSF010000006.1"/>
</dbReference>
<evidence type="ECO:0000313" key="3">
    <source>
        <dbReference type="Proteomes" id="UP000584670"/>
    </source>
</evidence>
<evidence type="ECO:0000259" key="1">
    <source>
        <dbReference type="Pfam" id="PF03992"/>
    </source>
</evidence>
<organism evidence="2 3">
    <name type="scientific">Streptomyces cupreus</name>
    <dbReference type="NCBI Taxonomy" id="2759956"/>
    <lineage>
        <taxon>Bacteria</taxon>
        <taxon>Bacillati</taxon>
        <taxon>Actinomycetota</taxon>
        <taxon>Actinomycetes</taxon>
        <taxon>Kitasatosporales</taxon>
        <taxon>Streptomycetaceae</taxon>
        <taxon>Streptomyces</taxon>
    </lineage>
</organism>
<dbReference type="GO" id="GO:0004497">
    <property type="term" value="F:monooxygenase activity"/>
    <property type="evidence" value="ECO:0007669"/>
    <property type="project" value="UniProtKB-KW"/>
</dbReference>
<feature type="domain" description="ABM" evidence="1">
    <location>
        <begin position="6"/>
        <end position="68"/>
    </location>
</feature>
<dbReference type="InterPro" id="IPR007138">
    <property type="entry name" value="ABM_dom"/>
</dbReference>
<keyword evidence="2" id="KW-0503">Monooxygenase</keyword>